<feature type="domain" description="tRNA/rRNA methyltransferase SpoU type" evidence="6">
    <location>
        <begin position="5"/>
        <end position="155"/>
    </location>
</feature>
<dbReference type="FunFam" id="3.40.1280.10:FF:000006">
    <property type="entry name" value="Uncharacterized tRNA/rRNA methyltransferase HI_0380"/>
    <property type="match status" value="1"/>
</dbReference>
<proteinExistence type="inferred from homology"/>
<dbReference type="KEGG" id="mech:Q9L42_020000"/>
<comment type="function">
    <text evidence="5">Catalyzes the formation of 2'O-methylated cytidine (Cm32) or 2'O-methylated uridine (Um32) at position 32 in tRNA.</text>
</comment>
<dbReference type="SUPFAM" id="SSF75217">
    <property type="entry name" value="alpha/beta knot"/>
    <property type="match status" value="1"/>
</dbReference>
<evidence type="ECO:0000256" key="3">
    <source>
        <dbReference type="ARBA" id="ARBA00022679"/>
    </source>
</evidence>
<dbReference type="Gene3D" id="3.40.1280.10">
    <property type="match status" value="1"/>
</dbReference>
<dbReference type="GO" id="GO:0005829">
    <property type="term" value="C:cytosol"/>
    <property type="evidence" value="ECO:0007669"/>
    <property type="project" value="TreeGrafter"/>
</dbReference>
<keyword evidence="5" id="KW-0963">Cytoplasm</keyword>
<reference evidence="7 8" key="1">
    <citation type="journal article" date="2024" name="Microbiology">
        <title>Methylomarinum rosea sp. nov., a novel halophilic methanotrophic bacterium from the hypersaline Lake Elton.</title>
        <authorList>
            <person name="Suleimanov R.Z."/>
            <person name="Oshkin I.Y."/>
            <person name="Danilova O.V."/>
            <person name="Suzina N.E."/>
            <person name="Dedysh S.N."/>
        </authorList>
    </citation>
    <scope>NUCLEOTIDE SEQUENCE [LARGE SCALE GENOMIC DNA]</scope>
    <source>
        <strain evidence="7 8">Ch1-1</strain>
    </source>
</reference>
<comment type="catalytic activity">
    <reaction evidence="5">
        <text>uridine(32) in tRNA + S-adenosyl-L-methionine = 2'-O-methyluridine(32) in tRNA + S-adenosyl-L-homocysteine + H(+)</text>
        <dbReference type="Rhea" id="RHEA:42936"/>
        <dbReference type="Rhea" id="RHEA-COMP:10107"/>
        <dbReference type="Rhea" id="RHEA-COMP:10290"/>
        <dbReference type="ChEBI" id="CHEBI:15378"/>
        <dbReference type="ChEBI" id="CHEBI:57856"/>
        <dbReference type="ChEBI" id="CHEBI:59789"/>
        <dbReference type="ChEBI" id="CHEBI:65315"/>
        <dbReference type="ChEBI" id="CHEBI:74478"/>
        <dbReference type="EC" id="2.1.1.200"/>
    </reaction>
</comment>
<dbReference type="InterPro" id="IPR029028">
    <property type="entry name" value="Alpha/beta_knot_MTases"/>
</dbReference>
<comment type="subunit">
    <text evidence="5">Homodimer.</text>
</comment>
<dbReference type="InterPro" id="IPR001537">
    <property type="entry name" value="SpoU_MeTrfase"/>
</dbReference>
<gene>
    <name evidence="5" type="primary">trmJ</name>
    <name evidence="7" type="ORF">Q9L42_020000</name>
</gene>
<dbReference type="NCBIfam" id="TIGR00050">
    <property type="entry name" value="rRNA_methyl_1"/>
    <property type="match status" value="1"/>
</dbReference>
<dbReference type="InterPro" id="IPR004384">
    <property type="entry name" value="RNA_MeTrfase_TrmJ/LasT"/>
</dbReference>
<evidence type="ECO:0000256" key="2">
    <source>
        <dbReference type="ARBA" id="ARBA00022603"/>
    </source>
</evidence>
<evidence type="ECO:0000259" key="6">
    <source>
        <dbReference type="Pfam" id="PF00588"/>
    </source>
</evidence>
<dbReference type="Gene3D" id="1.10.8.590">
    <property type="match status" value="1"/>
</dbReference>
<dbReference type="InterPro" id="IPR029026">
    <property type="entry name" value="tRNA_m1G_MTases_N"/>
</dbReference>
<evidence type="ECO:0000256" key="4">
    <source>
        <dbReference type="ARBA" id="ARBA00022691"/>
    </source>
</evidence>
<keyword evidence="4 5" id="KW-0949">S-adenosyl-L-methionine</keyword>
<dbReference type="CDD" id="cd18093">
    <property type="entry name" value="SpoU-like_TrmJ"/>
    <property type="match status" value="1"/>
</dbReference>
<evidence type="ECO:0000256" key="5">
    <source>
        <dbReference type="RuleBase" id="RU362024"/>
    </source>
</evidence>
<dbReference type="Proteomes" id="UP001225378">
    <property type="component" value="Chromosome"/>
</dbReference>
<keyword evidence="8" id="KW-1185">Reference proteome</keyword>
<organism evidence="7 8">
    <name type="scientific">Methylomarinum roseum</name>
    <dbReference type="NCBI Taxonomy" id="3067653"/>
    <lineage>
        <taxon>Bacteria</taxon>
        <taxon>Pseudomonadati</taxon>
        <taxon>Pseudomonadota</taxon>
        <taxon>Gammaproteobacteria</taxon>
        <taxon>Methylococcales</taxon>
        <taxon>Methylococcaceae</taxon>
        <taxon>Methylomarinum</taxon>
    </lineage>
</organism>
<evidence type="ECO:0000313" key="8">
    <source>
        <dbReference type="Proteomes" id="UP001225378"/>
    </source>
</evidence>
<name>A0AAU7NUC6_9GAMM</name>
<dbReference type="EC" id="2.1.1.200" evidence="5"/>
<accession>A0AAU7NUC6</accession>
<dbReference type="GO" id="GO:0003723">
    <property type="term" value="F:RNA binding"/>
    <property type="evidence" value="ECO:0007669"/>
    <property type="project" value="InterPro"/>
</dbReference>
<dbReference type="Pfam" id="PF00588">
    <property type="entry name" value="SpoU_methylase"/>
    <property type="match status" value="1"/>
</dbReference>
<comment type="similarity">
    <text evidence="1">Belongs to the class IV-like SAM-binding methyltransferase superfamily. RNA methyltransferase TrmH family.</text>
</comment>
<comment type="subcellular location">
    <subcellularLocation>
        <location evidence="5">Cytoplasm</location>
    </subcellularLocation>
</comment>
<protein>
    <recommendedName>
        <fullName evidence="5">tRNA (cytidine/uridine-2'-O-)-methyltransferase TrmJ</fullName>
        <ecNumber evidence="5">2.1.1.200</ecNumber>
    </recommendedName>
    <alternativeName>
        <fullName evidence="5">tRNA (cytidine(32)/uridine(32)-2'-O)-methyltransferase</fullName>
    </alternativeName>
    <alternativeName>
        <fullName evidence="5">tRNA Cm32/Um32 methyltransferase</fullName>
    </alternativeName>
</protein>
<dbReference type="GO" id="GO:0160206">
    <property type="term" value="F:tRNA (cytidine(32)/uridine(32)-2'-O)-methyltransferase activity"/>
    <property type="evidence" value="ECO:0007669"/>
    <property type="project" value="UniProtKB-EC"/>
</dbReference>
<dbReference type="RefSeq" id="WP_305906632.1">
    <property type="nucleotide sequence ID" value="NZ_CP157743.1"/>
</dbReference>
<dbReference type="AlphaFoldDB" id="A0AAU7NUC6"/>
<evidence type="ECO:0000256" key="1">
    <source>
        <dbReference type="ARBA" id="ARBA00007228"/>
    </source>
</evidence>
<keyword evidence="2 5" id="KW-0489">Methyltransferase</keyword>
<dbReference type="EMBL" id="CP157743">
    <property type="protein sequence ID" value="XBS20595.1"/>
    <property type="molecule type" value="Genomic_DNA"/>
</dbReference>
<keyword evidence="5" id="KW-0819">tRNA processing</keyword>
<dbReference type="PIRSF" id="PIRSF004808">
    <property type="entry name" value="LasT"/>
    <property type="match status" value="1"/>
</dbReference>
<keyword evidence="3" id="KW-0808">Transferase</keyword>
<evidence type="ECO:0000313" key="7">
    <source>
        <dbReference type="EMBL" id="XBS20595.1"/>
    </source>
</evidence>
<dbReference type="PANTHER" id="PTHR42786">
    <property type="entry name" value="TRNA/RRNA METHYLTRANSFERASE"/>
    <property type="match status" value="1"/>
</dbReference>
<dbReference type="GO" id="GO:0002128">
    <property type="term" value="P:tRNA nucleoside ribose methylation"/>
    <property type="evidence" value="ECO:0007669"/>
    <property type="project" value="TreeGrafter"/>
</dbReference>
<comment type="catalytic activity">
    <reaction evidence="5">
        <text>cytidine(32) in tRNA + S-adenosyl-L-methionine = 2'-O-methylcytidine(32) in tRNA + S-adenosyl-L-homocysteine + H(+)</text>
        <dbReference type="Rhea" id="RHEA:42932"/>
        <dbReference type="Rhea" id="RHEA-COMP:10288"/>
        <dbReference type="Rhea" id="RHEA-COMP:10289"/>
        <dbReference type="ChEBI" id="CHEBI:15378"/>
        <dbReference type="ChEBI" id="CHEBI:57856"/>
        <dbReference type="ChEBI" id="CHEBI:59789"/>
        <dbReference type="ChEBI" id="CHEBI:74495"/>
        <dbReference type="ChEBI" id="CHEBI:82748"/>
        <dbReference type="EC" id="2.1.1.200"/>
    </reaction>
</comment>
<sequence length="246" mass="27475">MLSKFKIVLVETSHPGNIGAVARAMKNMSMENLCLVAPKIFPSADATARASGANDILSSLERCETLEQAVADCHVVVGASARDRTISWPELAVRECAEKFVSAAFSDVRIALVFGRENSGLKNHELDLCQYLLRIPCNPDFSSLNLAAAVQVVCYELFIAAGDYRQPEIGDRGADPLATAEQMEFFYQHLHQTMQDIGFLHPDKSKTIMRRLRRIFNRTHLDVKELDILRGILRFSQNHNVKKGND</sequence>
<dbReference type="PANTHER" id="PTHR42786:SF2">
    <property type="entry name" value="TRNA (CYTIDINE_URIDINE-2'-O-)-METHYLTRANSFERASE TRMJ"/>
    <property type="match status" value="1"/>
</dbReference>